<reference evidence="1" key="2">
    <citation type="submission" date="2019-01" db="EMBL/GenBank/DDBJ databases">
        <authorList>
            <person name="Graves T."/>
            <person name="Eichler E.E."/>
            <person name="Wilson R.K."/>
        </authorList>
    </citation>
    <scope>NUCLEOTIDE SEQUENCE [LARGE SCALE GENOMIC DNA]</scope>
    <source>
        <strain evidence="1">17573</strain>
    </source>
</reference>
<reference evidence="2" key="1">
    <citation type="journal article" date="2007" name="Science">
        <title>Evolutionary and biomedical insights from the rhesus macaque genome.</title>
        <authorList>
            <person name="Gibbs R.A."/>
            <person name="Rogers J."/>
            <person name="Katze M.G."/>
            <person name="Bumgarner R."/>
            <person name="Weinstock G.M."/>
            <person name="Mardis E.R."/>
            <person name="Remington K.A."/>
            <person name="Strausberg R.L."/>
            <person name="Venter J.C."/>
            <person name="Wilson R.K."/>
            <person name="Batzer M.A."/>
            <person name="Bustamante C.D."/>
            <person name="Eichler E.E."/>
            <person name="Hahn M.W."/>
            <person name="Hardison R.C."/>
            <person name="Makova K.D."/>
            <person name="Miller W."/>
            <person name="Milosavljevic A."/>
            <person name="Palermo R.E."/>
            <person name="Siepel A."/>
            <person name="Sikela J.M."/>
            <person name="Attaway T."/>
            <person name="Bell S."/>
            <person name="Bernard K.E."/>
            <person name="Buhay C.J."/>
            <person name="Chandrabose M.N."/>
            <person name="Dao M."/>
            <person name="Davis C."/>
            <person name="Delehaunty K.D."/>
            <person name="Ding Y."/>
            <person name="Dinh H.H."/>
            <person name="Dugan-Rocha S."/>
            <person name="Fulton L.A."/>
            <person name="Gabisi R.A."/>
            <person name="Garner T.T."/>
            <person name="Godfrey J."/>
            <person name="Hawes A.C."/>
            <person name="Hernandez J."/>
            <person name="Hines S."/>
            <person name="Holder M."/>
            <person name="Hume J."/>
            <person name="Jhangiani S.N."/>
            <person name="Joshi V."/>
            <person name="Khan Z.M."/>
            <person name="Kirkness E.F."/>
            <person name="Cree A."/>
            <person name="Fowler R.G."/>
            <person name="Lee S."/>
            <person name="Lewis L.R."/>
            <person name="Li Z."/>
            <person name="Liu Y.-S."/>
            <person name="Moore S.M."/>
            <person name="Muzny D."/>
            <person name="Nazareth L.V."/>
            <person name="Ngo D.N."/>
            <person name="Okwuonu G.O."/>
            <person name="Pai G."/>
            <person name="Parker D."/>
            <person name="Paul H.A."/>
            <person name="Pfannkoch C."/>
            <person name="Pohl C.S."/>
            <person name="Rogers Y.-H.C."/>
            <person name="Ruiz S.J."/>
            <person name="Sabo A."/>
            <person name="Santibanez J."/>
            <person name="Schneider B.W."/>
            <person name="Smith S.M."/>
            <person name="Sodergren E."/>
            <person name="Svatek A.F."/>
            <person name="Utterback T.R."/>
            <person name="Vattathil S."/>
            <person name="Warren W."/>
            <person name="White C.S."/>
            <person name="Chinwalla A.T."/>
            <person name="Feng Y."/>
            <person name="Halpern A.L."/>
            <person name="Hillier L.W."/>
            <person name="Huang X."/>
            <person name="Minx P."/>
            <person name="Nelson J.O."/>
            <person name="Pepin K.H."/>
            <person name="Qin X."/>
            <person name="Sutton G.G."/>
            <person name="Venter E."/>
            <person name="Walenz B.P."/>
            <person name="Wallis J.W."/>
            <person name="Worley K.C."/>
            <person name="Yang S.-P."/>
            <person name="Jones S.M."/>
            <person name="Marra M.A."/>
            <person name="Rocchi M."/>
            <person name="Schein J.E."/>
            <person name="Baertsch R."/>
            <person name="Clarke L."/>
            <person name="Csuros M."/>
            <person name="Glasscock J."/>
            <person name="Harris R.A."/>
            <person name="Havlak P."/>
            <person name="Jackson A.R."/>
            <person name="Jiang H."/>
            <person name="Liu Y."/>
            <person name="Messina D.N."/>
            <person name="Shen Y."/>
            <person name="Song H.X.-Z."/>
            <person name="Wylie T."/>
            <person name="Zhang L."/>
            <person name="Birney E."/>
            <person name="Han K."/>
            <person name="Konkel M.K."/>
            <person name="Lee J."/>
            <person name="Smit A.F.A."/>
            <person name="Ullmer B."/>
            <person name="Wang H."/>
            <person name="Xing J."/>
            <person name="Burhans R."/>
            <person name="Cheng Z."/>
            <person name="Karro J.E."/>
            <person name="Ma J."/>
            <person name="Raney B."/>
            <person name="She X."/>
            <person name="Cox M.J."/>
            <person name="Demuth J.P."/>
            <person name="Dumas L.J."/>
            <person name="Han S.-G."/>
            <person name="Hopkins J."/>
            <person name="Karimpour-Fard A."/>
            <person name="Kim Y.H."/>
            <person name="Pollack J.R."/>
            <person name="Vinar T."/>
            <person name="Addo-Quaye C."/>
            <person name="Degenhardt J."/>
            <person name="Denby A."/>
            <person name="Hubisz M.J."/>
            <person name="Indap A."/>
            <person name="Kosiol C."/>
            <person name="Lahn B.T."/>
            <person name="Lawson H.A."/>
            <person name="Marklein A."/>
            <person name="Nielsen R."/>
            <person name="Vallender E.J."/>
            <person name="Clark A.G."/>
            <person name="Ferguson B."/>
            <person name="Hernandez R.D."/>
            <person name="Hirani K."/>
            <person name="Kehrer-Sawatzki H."/>
            <person name="Kolb J."/>
            <person name="Patil S."/>
            <person name="Pu L.-L."/>
            <person name="Ren Y."/>
            <person name="Smith D.G."/>
            <person name="Wheeler D.A."/>
            <person name="Schenck I."/>
            <person name="Ball E.V."/>
            <person name="Chen R."/>
            <person name="Cooper D.N."/>
            <person name="Giardine B."/>
            <person name="Hsu F."/>
            <person name="Kent W.J."/>
            <person name="Lesk A."/>
            <person name="Nelson D.L."/>
            <person name="O'brien W.E."/>
            <person name="Pruefer K."/>
            <person name="Stenson P.D."/>
            <person name="Wallace J.C."/>
            <person name="Ke H."/>
            <person name="Liu X.-M."/>
            <person name="Wang P."/>
            <person name="Xiang A.P."/>
            <person name="Yang F."/>
            <person name="Barber G.P."/>
            <person name="Haussler D."/>
            <person name="Karolchik D."/>
            <person name="Kern A.D."/>
            <person name="Kuhn R.M."/>
            <person name="Smith K.E."/>
            <person name="Zwieg A.S."/>
        </authorList>
    </citation>
    <scope>NUCLEOTIDE SEQUENCE [LARGE SCALE GENOMIC DNA]</scope>
    <source>
        <strain evidence="2">17573</strain>
    </source>
</reference>
<evidence type="ECO:0000313" key="2">
    <source>
        <dbReference type="Proteomes" id="UP000006718"/>
    </source>
</evidence>
<organism evidence="1 2">
    <name type="scientific">Macaca mulatta</name>
    <name type="common">Rhesus macaque</name>
    <dbReference type="NCBI Taxonomy" id="9544"/>
    <lineage>
        <taxon>Eukaryota</taxon>
        <taxon>Metazoa</taxon>
        <taxon>Chordata</taxon>
        <taxon>Craniata</taxon>
        <taxon>Vertebrata</taxon>
        <taxon>Euteleostomi</taxon>
        <taxon>Mammalia</taxon>
        <taxon>Eutheria</taxon>
        <taxon>Euarchontoglires</taxon>
        <taxon>Primates</taxon>
        <taxon>Haplorrhini</taxon>
        <taxon>Catarrhini</taxon>
        <taxon>Cercopithecidae</taxon>
        <taxon>Cercopithecinae</taxon>
        <taxon>Macaca</taxon>
    </lineage>
</organism>
<keyword evidence="2" id="KW-1185">Reference proteome</keyword>
<dbReference type="Bgee" id="ENSMMUG00000059361">
    <property type="expression patterns" value="Expressed in liver"/>
</dbReference>
<dbReference type="PANTHER" id="PTHR46254:SF6">
    <property type="entry name" value="HIGH MOBILITY GROUP AT-HOOK 2"/>
    <property type="match status" value="1"/>
</dbReference>
<dbReference type="AlphaFoldDB" id="A0A5F7ZPT7"/>
<evidence type="ECO:0000313" key="1">
    <source>
        <dbReference type="Ensembl" id="ENSMMUP00000067632.1"/>
    </source>
</evidence>
<reference evidence="1" key="4">
    <citation type="submission" date="2025-09" db="UniProtKB">
        <authorList>
            <consortium name="Ensembl"/>
        </authorList>
    </citation>
    <scope>IDENTIFICATION</scope>
    <source>
        <strain evidence="1">17573</strain>
    </source>
</reference>
<dbReference type="GeneTree" id="ENSGT00940000161627"/>
<sequence>WRSLGSLQPLTPGFKQFPCLSLPSSWDYRCPPPCLANFCIFSRDGVSLCWPGWSQTPDLMILPPWPPRVPDYRHEQPLLPSCCLFLYDFVGAQPCMCVYILCMAAFTLQWHS</sequence>
<accession>A0A5F7ZPT7</accession>
<name>A0A5F7ZPT7_MACMU</name>
<dbReference type="VEuPathDB" id="HostDB:ENSMMUG00000059361"/>
<protein>
    <submittedName>
        <fullName evidence="1">Uncharacterized protein</fullName>
    </submittedName>
</protein>
<dbReference type="Ensembl" id="ENSMMUT00000087989.1">
    <property type="protein sequence ID" value="ENSMMUP00000067632.1"/>
    <property type="gene ID" value="ENSMMUG00000059361.1"/>
</dbReference>
<dbReference type="InParanoid" id="A0A5F7ZPT7"/>
<reference evidence="1" key="3">
    <citation type="submission" date="2025-08" db="UniProtKB">
        <authorList>
            <consortium name="Ensembl"/>
        </authorList>
    </citation>
    <scope>IDENTIFICATION</scope>
    <source>
        <strain evidence="1">17573</strain>
    </source>
</reference>
<proteinExistence type="predicted"/>
<dbReference type="PANTHER" id="PTHR46254">
    <property type="entry name" value="PROTEIN GVQW1-RELATED"/>
    <property type="match status" value="1"/>
</dbReference>
<dbReference type="Proteomes" id="UP000006718">
    <property type="component" value="Chromosome 11"/>
</dbReference>